<name>A0A1W7A0B4_9HYPH</name>
<evidence type="ECO:0000256" key="5">
    <source>
        <dbReference type="ARBA" id="ARBA00022691"/>
    </source>
</evidence>
<feature type="domain" description="SET" evidence="7">
    <location>
        <begin position="7"/>
        <end position="110"/>
    </location>
</feature>
<dbReference type="Pfam" id="PF00856">
    <property type="entry name" value="SET"/>
    <property type="match status" value="1"/>
</dbReference>
<dbReference type="PANTHER" id="PTHR22884">
    <property type="entry name" value="SET DOMAIN PROTEINS"/>
    <property type="match status" value="1"/>
</dbReference>
<organism evidence="8 9">
    <name type="scientific">Pseudorhodoplanes sinuspersici</name>
    <dbReference type="NCBI Taxonomy" id="1235591"/>
    <lineage>
        <taxon>Bacteria</taxon>
        <taxon>Pseudomonadati</taxon>
        <taxon>Pseudomonadota</taxon>
        <taxon>Alphaproteobacteria</taxon>
        <taxon>Hyphomicrobiales</taxon>
        <taxon>Pseudorhodoplanes</taxon>
    </lineage>
</organism>
<keyword evidence="3" id="KW-0489">Methyltransferase</keyword>
<dbReference type="AlphaFoldDB" id="A0A1W7A0B4"/>
<dbReference type="SMART" id="SM00317">
    <property type="entry name" value="SET"/>
    <property type="match status" value="1"/>
</dbReference>
<proteinExistence type="predicted"/>
<keyword evidence="5" id="KW-0949">S-adenosyl-L-methionine</keyword>
<dbReference type="InterPro" id="IPR046341">
    <property type="entry name" value="SET_dom_sf"/>
</dbReference>
<dbReference type="GO" id="GO:0008168">
    <property type="term" value="F:methyltransferase activity"/>
    <property type="evidence" value="ECO:0007669"/>
    <property type="project" value="UniProtKB-KW"/>
</dbReference>
<reference evidence="8 9" key="1">
    <citation type="submission" date="2017-05" db="EMBL/GenBank/DDBJ databases">
        <title>Full genome sequence of Pseudorhodoplanes sinuspersici.</title>
        <authorList>
            <person name="Dastgheib S.M.M."/>
            <person name="Shavandi M."/>
            <person name="Tirandaz H."/>
        </authorList>
    </citation>
    <scope>NUCLEOTIDE SEQUENCE [LARGE SCALE GENOMIC DNA]</scope>
    <source>
        <strain evidence="8 9">RIPI110</strain>
    </source>
</reference>
<dbReference type="GO" id="GO:0005694">
    <property type="term" value="C:chromosome"/>
    <property type="evidence" value="ECO:0007669"/>
    <property type="project" value="UniProtKB-SubCell"/>
</dbReference>
<feature type="region of interest" description="Disordered" evidence="6">
    <location>
        <begin position="138"/>
        <end position="181"/>
    </location>
</feature>
<feature type="compositionally biased region" description="Basic residues" evidence="6">
    <location>
        <begin position="161"/>
        <end position="181"/>
    </location>
</feature>
<dbReference type="RefSeq" id="WP_086091504.1">
    <property type="nucleotide sequence ID" value="NZ_CP021112.1"/>
</dbReference>
<keyword evidence="4" id="KW-0808">Transferase</keyword>
<gene>
    <name evidence="8" type="ORF">CAK95_18405</name>
</gene>
<protein>
    <recommendedName>
        <fullName evidence="7">SET domain-containing protein</fullName>
    </recommendedName>
</protein>
<dbReference type="InterPro" id="IPR001214">
    <property type="entry name" value="SET_dom"/>
</dbReference>
<evidence type="ECO:0000256" key="3">
    <source>
        <dbReference type="ARBA" id="ARBA00022603"/>
    </source>
</evidence>
<dbReference type="KEGG" id="psin:CAK95_18405"/>
<comment type="subcellular location">
    <subcellularLocation>
        <location evidence="1">Chromosome</location>
    </subcellularLocation>
</comment>
<dbReference type="Proteomes" id="UP000194137">
    <property type="component" value="Chromosome"/>
</dbReference>
<dbReference type="InterPro" id="IPR050777">
    <property type="entry name" value="SET2_Histone-Lys_MeTrsfase"/>
</dbReference>
<evidence type="ECO:0000256" key="4">
    <source>
        <dbReference type="ARBA" id="ARBA00022679"/>
    </source>
</evidence>
<evidence type="ECO:0000313" key="8">
    <source>
        <dbReference type="EMBL" id="ARQ03047.1"/>
    </source>
</evidence>
<evidence type="ECO:0000256" key="1">
    <source>
        <dbReference type="ARBA" id="ARBA00004286"/>
    </source>
</evidence>
<dbReference type="EMBL" id="CP021112">
    <property type="protein sequence ID" value="ARQ03047.1"/>
    <property type="molecule type" value="Genomic_DNA"/>
</dbReference>
<dbReference type="GO" id="GO:0032259">
    <property type="term" value="P:methylation"/>
    <property type="evidence" value="ECO:0007669"/>
    <property type="project" value="UniProtKB-KW"/>
</dbReference>
<dbReference type="OrthoDB" id="9790349at2"/>
<evidence type="ECO:0000256" key="6">
    <source>
        <dbReference type="SAM" id="MobiDB-lite"/>
    </source>
</evidence>
<evidence type="ECO:0000259" key="7">
    <source>
        <dbReference type="PROSITE" id="PS50280"/>
    </source>
</evidence>
<evidence type="ECO:0000256" key="2">
    <source>
        <dbReference type="ARBA" id="ARBA00022454"/>
    </source>
</evidence>
<dbReference type="PROSITE" id="PS50280">
    <property type="entry name" value="SET"/>
    <property type="match status" value="1"/>
</dbReference>
<accession>A0A1W7A0B4</accession>
<dbReference type="SUPFAM" id="SSF82199">
    <property type="entry name" value="SET domain"/>
    <property type="match status" value="1"/>
</dbReference>
<evidence type="ECO:0000313" key="9">
    <source>
        <dbReference type="Proteomes" id="UP000194137"/>
    </source>
</evidence>
<keyword evidence="2" id="KW-0158">Chromosome</keyword>
<sequence length="181" mass="20589">MAKAFRRPYRVGRSRTGLGGFATREIQKNELIDTYRGQMIDSKTADERDNRYMFEVNSRWTIDGSNRRNLARYFNHSCRPNAESDVKGHTVIIKARKKIQPGEEIVYDYGKDYFDIFLKPVGCKCDKCLEKRAAERAEKRAAAAGKKPTVKRGKVAGAKKAAPKKTKAVGAKKKKTTKKRK</sequence>
<dbReference type="STRING" id="1235591.CAK95_18405"/>
<keyword evidence="9" id="KW-1185">Reference proteome</keyword>
<dbReference type="Gene3D" id="2.170.270.10">
    <property type="entry name" value="SET domain"/>
    <property type="match status" value="1"/>
</dbReference>